<evidence type="ECO:0000313" key="9">
    <source>
        <dbReference type="EMBL" id="MEZ0492015.1"/>
    </source>
</evidence>
<reference evidence="9 10" key="1">
    <citation type="submission" date="2024-07" db="EMBL/GenBank/DDBJ databases">
        <authorList>
            <person name="Thanompreechachai J."/>
            <person name="Duangmal K."/>
        </authorList>
    </citation>
    <scope>NUCLEOTIDE SEQUENCE [LARGE SCALE GENOMIC DNA]</scope>
    <source>
        <strain evidence="9 10">TBRC 1896</strain>
    </source>
</reference>
<dbReference type="Proteomes" id="UP001566476">
    <property type="component" value="Unassembled WGS sequence"/>
</dbReference>
<feature type="transmembrane region" description="Helical" evidence="7">
    <location>
        <begin position="209"/>
        <end position="231"/>
    </location>
</feature>
<keyword evidence="3" id="KW-1003">Cell membrane</keyword>
<evidence type="ECO:0000256" key="1">
    <source>
        <dbReference type="ARBA" id="ARBA00004651"/>
    </source>
</evidence>
<protein>
    <submittedName>
        <fullName evidence="9">Carbohydrate ABC transporter permease</fullName>
    </submittedName>
</protein>
<feature type="domain" description="ABC transmembrane type-1" evidence="8">
    <location>
        <begin position="97"/>
        <end position="289"/>
    </location>
</feature>
<dbReference type="Gene3D" id="1.10.3720.10">
    <property type="entry name" value="MetI-like"/>
    <property type="match status" value="1"/>
</dbReference>
<feature type="transmembrane region" description="Helical" evidence="7">
    <location>
        <begin position="96"/>
        <end position="122"/>
    </location>
</feature>
<proteinExistence type="inferred from homology"/>
<dbReference type="RefSeq" id="WP_370718066.1">
    <property type="nucleotide sequence ID" value="NZ_JBGGTQ010000003.1"/>
</dbReference>
<gene>
    <name evidence="9" type="ORF">AB2L28_07170</name>
</gene>
<accession>A0ABV4I0J8</accession>
<dbReference type="CDD" id="cd06261">
    <property type="entry name" value="TM_PBP2"/>
    <property type="match status" value="1"/>
</dbReference>
<comment type="subcellular location">
    <subcellularLocation>
        <location evidence="1 7">Cell membrane</location>
        <topology evidence="1 7">Multi-pass membrane protein</topology>
    </subcellularLocation>
</comment>
<dbReference type="InterPro" id="IPR035906">
    <property type="entry name" value="MetI-like_sf"/>
</dbReference>
<dbReference type="SUPFAM" id="SSF161098">
    <property type="entry name" value="MetI-like"/>
    <property type="match status" value="1"/>
</dbReference>
<organism evidence="9 10">
    <name type="scientific">Kineococcus mangrovi</name>
    <dbReference type="NCBI Taxonomy" id="1660183"/>
    <lineage>
        <taxon>Bacteria</taxon>
        <taxon>Bacillati</taxon>
        <taxon>Actinomycetota</taxon>
        <taxon>Actinomycetes</taxon>
        <taxon>Kineosporiales</taxon>
        <taxon>Kineosporiaceae</taxon>
        <taxon>Kineococcus</taxon>
    </lineage>
</organism>
<evidence type="ECO:0000256" key="5">
    <source>
        <dbReference type="ARBA" id="ARBA00022989"/>
    </source>
</evidence>
<evidence type="ECO:0000256" key="6">
    <source>
        <dbReference type="ARBA" id="ARBA00023136"/>
    </source>
</evidence>
<dbReference type="Pfam" id="PF00528">
    <property type="entry name" value="BPD_transp_1"/>
    <property type="match status" value="1"/>
</dbReference>
<evidence type="ECO:0000256" key="3">
    <source>
        <dbReference type="ARBA" id="ARBA00022475"/>
    </source>
</evidence>
<name>A0ABV4I0J8_9ACTN</name>
<feature type="transmembrane region" description="Helical" evidence="7">
    <location>
        <begin position="168"/>
        <end position="188"/>
    </location>
</feature>
<dbReference type="InterPro" id="IPR000515">
    <property type="entry name" value="MetI-like"/>
</dbReference>
<dbReference type="PANTHER" id="PTHR43744">
    <property type="entry name" value="ABC TRANSPORTER PERMEASE PROTEIN MG189-RELATED-RELATED"/>
    <property type="match status" value="1"/>
</dbReference>
<evidence type="ECO:0000313" key="10">
    <source>
        <dbReference type="Proteomes" id="UP001566476"/>
    </source>
</evidence>
<evidence type="ECO:0000259" key="8">
    <source>
        <dbReference type="PROSITE" id="PS50928"/>
    </source>
</evidence>
<keyword evidence="4 7" id="KW-0812">Transmembrane</keyword>
<keyword evidence="5 7" id="KW-1133">Transmembrane helix</keyword>
<dbReference type="EMBL" id="JBGGTQ010000003">
    <property type="protein sequence ID" value="MEZ0492015.1"/>
    <property type="molecule type" value="Genomic_DNA"/>
</dbReference>
<sequence length="303" mass="33657">MTDTTLTRGLRSAKDRLRGVEAYQEELSGTPRTRFLRHVVLVGVGLVMLYPLLWMLSASFKPSAKVFADSNLVPSQVELGNYAAGWSALEHPFQLYLVNSLILAVLNIVGNLLSCSMAAYAFSRLRFRGRKTLFAAMLGTMLLPAHVVLIPQYVIFAKLGWVNTYLPLTVPAFLATNAFFVFLLVQFMRALPMELQDAAKIDGCGPYRTYWKVIMPLTVPAMATVAIFTFISSWNDFFGPLLYLTDSDLFTVPLALRQFMSAEGASDWGPMFAMSVVSLLPVVAFFFIGQRYLLNGIATTGMK</sequence>
<keyword evidence="10" id="KW-1185">Reference proteome</keyword>
<feature type="transmembrane region" description="Helical" evidence="7">
    <location>
        <begin position="35"/>
        <end position="56"/>
    </location>
</feature>
<evidence type="ECO:0000256" key="2">
    <source>
        <dbReference type="ARBA" id="ARBA00022448"/>
    </source>
</evidence>
<comment type="similarity">
    <text evidence="7">Belongs to the binding-protein-dependent transport system permease family.</text>
</comment>
<evidence type="ECO:0000256" key="4">
    <source>
        <dbReference type="ARBA" id="ARBA00022692"/>
    </source>
</evidence>
<keyword evidence="2 7" id="KW-0813">Transport</keyword>
<feature type="transmembrane region" description="Helical" evidence="7">
    <location>
        <begin position="134"/>
        <end position="156"/>
    </location>
</feature>
<feature type="transmembrane region" description="Helical" evidence="7">
    <location>
        <begin position="268"/>
        <end position="288"/>
    </location>
</feature>
<dbReference type="PROSITE" id="PS50928">
    <property type="entry name" value="ABC_TM1"/>
    <property type="match status" value="1"/>
</dbReference>
<keyword evidence="6 7" id="KW-0472">Membrane</keyword>
<evidence type="ECO:0000256" key="7">
    <source>
        <dbReference type="RuleBase" id="RU363032"/>
    </source>
</evidence>
<dbReference type="PANTHER" id="PTHR43744:SF6">
    <property type="entry name" value="ABC TRANSPORTER PERMEASE PROTEIN YESQ-RELATED"/>
    <property type="match status" value="1"/>
</dbReference>
<comment type="caution">
    <text evidence="9">The sequence shown here is derived from an EMBL/GenBank/DDBJ whole genome shotgun (WGS) entry which is preliminary data.</text>
</comment>